<dbReference type="EMBL" id="BQNB010018852">
    <property type="protein sequence ID" value="GJT78960.1"/>
    <property type="molecule type" value="Genomic_DNA"/>
</dbReference>
<keyword evidence="2" id="KW-1185">Reference proteome</keyword>
<organism evidence="1 2">
    <name type="scientific">Tanacetum coccineum</name>
    <dbReference type="NCBI Taxonomy" id="301880"/>
    <lineage>
        <taxon>Eukaryota</taxon>
        <taxon>Viridiplantae</taxon>
        <taxon>Streptophyta</taxon>
        <taxon>Embryophyta</taxon>
        <taxon>Tracheophyta</taxon>
        <taxon>Spermatophyta</taxon>
        <taxon>Magnoliopsida</taxon>
        <taxon>eudicotyledons</taxon>
        <taxon>Gunneridae</taxon>
        <taxon>Pentapetalae</taxon>
        <taxon>asterids</taxon>
        <taxon>campanulids</taxon>
        <taxon>Asterales</taxon>
        <taxon>Asteraceae</taxon>
        <taxon>Asteroideae</taxon>
        <taxon>Anthemideae</taxon>
        <taxon>Anthemidinae</taxon>
        <taxon>Tanacetum</taxon>
    </lineage>
</organism>
<evidence type="ECO:0000313" key="1">
    <source>
        <dbReference type="EMBL" id="GJT78960.1"/>
    </source>
</evidence>
<dbReference type="Proteomes" id="UP001151760">
    <property type="component" value="Unassembled WGS sequence"/>
</dbReference>
<gene>
    <name evidence="1" type="ORF">Tco_1045685</name>
</gene>
<reference evidence="1" key="2">
    <citation type="submission" date="2022-01" db="EMBL/GenBank/DDBJ databases">
        <authorList>
            <person name="Yamashiro T."/>
            <person name="Shiraishi A."/>
            <person name="Satake H."/>
            <person name="Nakayama K."/>
        </authorList>
    </citation>
    <scope>NUCLEOTIDE SEQUENCE</scope>
</reference>
<evidence type="ECO:0000313" key="2">
    <source>
        <dbReference type="Proteomes" id="UP001151760"/>
    </source>
</evidence>
<reference evidence="1" key="1">
    <citation type="journal article" date="2022" name="Int. J. Mol. Sci.">
        <title>Draft Genome of Tanacetum Coccineum: Genomic Comparison of Closely Related Tanacetum-Family Plants.</title>
        <authorList>
            <person name="Yamashiro T."/>
            <person name="Shiraishi A."/>
            <person name="Nakayama K."/>
            <person name="Satake H."/>
        </authorList>
    </citation>
    <scope>NUCLEOTIDE SEQUENCE</scope>
</reference>
<proteinExistence type="predicted"/>
<name>A0ABQ5GV26_9ASTR</name>
<sequence length="155" mass="17389">MKATIQEDVLGPICHPNGTLTKIKYVGNLKLSDKIVLYDVLVVPEYCDLHQNKIVGSGSENGGLYMFDYVSPLFSNSQTIGNLSTVCFISKSTWHTRLGHPSDQAVNMLQQDLKFTKDSHVSPCDIFYIAKQTREPFPFSDHQTTEIGELIHLDL</sequence>
<protein>
    <submittedName>
        <fullName evidence="1">Ribonuclease H-like domain-containing protein</fullName>
    </submittedName>
</protein>
<comment type="caution">
    <text evidence="1">The sequence shown here is derived from an EMBL/GenBank/DDBJ whole genome shotgun (WGS) entry which is preliminary data.</text>
</comment>
<accession>A0ABQ5GV26</accession>